<dbReference type="EMBL" id="OX395131">
    <property type="protein sequence ID" value="CAI5778635.1"/>
    <property type="molecule type" value="Genomic_DNA"/>
</dbReference>
<dbReference type="Proteomes" id="UP001178461">
    <property type="component" value="Chromosome 6"/>
</dbReference>
<dbReference type="InterPro" id="IPR008197">
    <property type="entry name" value="WAP_dom"/>
</dbReference>
<dbReference type="Gene3D" id="4.10.75.10">
    <property type="entry name" value="Elafin-like"/>
    <property type="match status" value="1"/>
</dbReference>
<dbReference type="GO" id="GO:0005576">
    <property type="term" value="C:extracellular region"/>
    <property type="evidence" value="ECO:0007669"/>
    <property type="project" value="InterPro"/>
</dbReference>
<keyword evidence="5" id="KW-1185">Reference proteome</keyword>
<feature type="transmembrane region" description="Helical" evidence="2">
    <location>
        <begin position="50"/>
        <end position="70"/>
    </location>
</feature>
<proteinExistence type="predicted"/>
<dbReference type="PROSITE" id="PS51390">
    <property type="entry name" value="WAP"/>
    <property type="match status" value="1"/>
</dbReference>
<dbReference type="SMART" id="SM00217">
    <property type="entry name" value="WAP"/>
    <property type="match status" value="1"/>
</dbReference>
<gene>
    <name evidence="4" type="ORF">PODLI_1B030646</name>
</gene>
<evidence type="ECO:0000256" key="1">
    <source>
        <dbReference type="SAM" id="MobiDB-lite"/>
    </source>
</evidence>
<reference evidence="4" key="1">
    <citation type="submission" date="2022-12" db="EMBL/GenBank/DDBJ databases">
        <authorList>
            <person name="Alioto T."/>
            <person name="Alioto T."/>
            <person name="Gomez Garrido J."/>
        </authorList>
    </citation>
    <scope>NUCLEOTIDE SEQUENCE</scope>
</reference>
<dbReference type="GO" id="GO:0030414">
    <property type="term" value="F:peptidase inhibitor activity"/>
    <property type="evidence" value="ECO:0007669"/>
    <property type="project" value="InterPro"/>
</dbReference>
<protein>
    <submittedName>
        <fullName evidence="4">Four-disulfide core domain 18-like isoform X2</fullName>
    </submittedName>
</protein>
<organism evidence="4 5">
    <name type="scientific">Podarcis lilfordi</name>
    <name type="common">Lilford's wall lizard</name>
    <dbReference type="NCBI Taxonomy" id="74358"/>
    <lineage>
        <taxon>Eukaryota</taxon>
        <taxon>Metazoa</taxon>
        <taxon>Chordata</taxon>
        <taxon>Craniata</taxon>
        <taxon>Vertebrata</taxon>
        <taxon>Euteleostomi</taxon>
        <taxon>Lepidosauria</taxon>
        <taxon>Squamata</taxon>
        <taxon>Bifurcata</taxon>
        <taxon>Unidentata</taxon>
        <taxon>Episquamata</taxon>
        <taxon>Laterata</taxon>
        <taxon>Lacertibaenia</taxon>
        <taxon>Lacertidae</taxon>
        <taxon>Podarcis</taxon>
    </lineage>
</organism>
<sequence>METNAAPKETSSSSNNRNPGGRGDGAEPDQPQHPDSSASCIRNSTMKASLFLVFFLMGLLTICVELPSAAGQVHPGRCPRPTGPGVCAELCQGDASCSPGEKCCSNGCGHQCMRAIKG</sequence>
<evidence type="ECO:0000259" key="3">
    <source>
        <dbReference type="PROSITE" id="PS51390"/>
    </source>
</evidence>
<keyword evidence="2" id="KW-0812">Transmembrane</keyword>
<evidence type="ECO:0000256" key="2">
    <source>
        <dbReference type="SAM" id="Phobius"/>
    </source>
</evidence>
<feature type="domain" description="WAP" evidence="3">
    <location>
        <begin position="71"/>
        <end position="116"/>
    </location>
</feature>
<evidence type="ECO:0000313" key="4">
    <source>
        <dbReference type="EMBL" id="CAI5778635.1"/>
    </source>
</evidence>
<name>A0AA35KI93_9SAUR</name>
<keyword evidence="2" id="KW-1133">Transmembrane helix</keyword>
<dbReference type="PRINTS" id="PR00003">
    <property type="entry name" value="4DISULPHCORE"/>
</dbReference>
<accession>A0AA35KI93</accession>
<dbReference type="InterPro" id="IPR036645">
    <property type="entry name" value="Elafin-like_sf"/>
</dbReference>
<dbReference type="SUPFAM" id="SSF57256">
    <property type="entry name" value="Elafin-like"/>
    <property type="match status" value="1"/>
</dbReference>
<keyword evidence="2" id="KW-0472">Membrane</keyword>
<dbReference type="Pfam" id="PF00095">
    <property type="entry name" value="WAP"/>
    <property type="match status" value="1"/>
</dbReference>
<evidence type="ECO:0000313" key="5">
    <source>
        <dbReference type="Proteomes" id="UP001178461"/>
    </source>
</evidence>
<dbReference type="AlphaFoldDB" id="A0AA35KI93"/>
<dbReference type="CDD" id="cd00199">
    <property type="entry name" value="WAP"/>
    <property type="match status" value="1"/>
</dbReference>
<feature type="region of interest" description="Disordered" evidence="1">
    <location>
        <begin position="1"/>
        <end position="39"/>
    </location>
</feature>